<evidence type="ECO:0000256" key="1">
    <source>
        <dbReference type="SAM" id="Phobius"/>
    </source>
</evidence>
<feature type="transmembrane region" description="Helical" evidence="1">
    <location>
        <begin position="393"/>
        <end position="412"/>
    </location>
</feature>
<evidence type="ECO:0000313" key="3">
    <source>
        <dbReference type="EMBL" id="GAA5064466.1"/>
    </source>
</evidence>
<keyword evidence="1" id="KW-0812">Transmembrane</keyword>
<evidence type="ECO:0000313" key="4">
    <source>
        <dbReference type="Proteomes" id="UP001499910"/>
    </source>
</evidence>
<keyword evidence="1" id="KW-0472">Membrane</keyword>
<accession>A0ABP9KWF2</accession>
<dbReference type="EMBL" id="BAABHW010000001">
    <property type="protein sequence ID" value="GAA5064466.1"/>
    <property type="molecule type" value="Genomic_DNA"/>
</dbReference>
<feature type="transmembrane region" description="Helical" evidence="1">
    <location>
        <begin position="247"/>
        <end position="270"/>
    </location>
</feature>
<organism evidence="3 4">
    <name type="scientific">[Roseibacterium] beibuensis</name>
    <dbReference type="NCBI Taxonomy" id="1193142"/>
    <lineage>
        <taxon>Bacteria</taxon>
        <taxon>Pseudomonadati</taxon>
        <taxon>Pseudomonadota</taxon>
        <taxon>Alphaproteobacteria</taxon>
        <taxon>Rhodobacterales</taxon>
        <taxon>Roseobacteraceae</taxon>
        <taxon>Roseicyclus</taxon>
    </lineage>
</organism>
<evidence type="ECO:0000259" key="2">
    <source>
        <dbReference type="Pfam" id="PF13785"/>
    </source>
</evidence>
<sequence length="429" mass="46850">MTRADALSSINCTQCGAGLSVLGGGRVLSHVCGYCGAVLDTQDNYKILTSIGKRDHPDSPVKIGMSLTYRDIPFSVIGTLGMSETYRGRTWRWVEHQLFSPTHGYAWLSWEDGNVLFTRKTRDFNMDHWLSSGTVERAETPPTRQYAGERYKYYETTVAQIDFMEGEFNWVPRIGETTETITLLGPSAMLSLTRSETEREVELTTLMDRDTVLSELGLDAAAIGPALRHPLTPYKPMREEGFLRRSLLASAVGAVVLAVTLSGGSGSVVMPPTRVPVDSLPKNFSFDVTNASQLSIISLQGNADNGWSAFSAEVAGPSGEPLTAGVGVVEYYQGIEDGERWSEGSNSDRIRFRPAETGTHTITLALEEDGTEGLRGRPASTVTLSVEEGKISAFWLIIAAALFGLGWIAVTARRSVYHARRFAGSDWSD</sequence>
<keyword evidence="1" id="KW-1133">Transmembrane helix</keyword>
<name>A0ABP9KWF2_9RHOB</name>
<keyword evidence="4" id="KW-1185">Reference proteome</keyword>
<dbReference type="RefSeq" id="WP_259547285.1">
    <property type="nucleotide sequence ID" value="NZ_BAABHW010000001.1"/>
</dbReference>
<reference evidence="4" key="1">
    <citation type="journal article" date="2019" name="Int. J. Syst. Evol. Microbiol.">
        <title>The Global Catalogue of Microorganisms (GCM) 10K type strain sequencing project: providing services to taxonomists for standard genome sequencing and annotation.</title>
        <authorList>
            <consortium name="The Broad Institute Genomics Platform"/>
            <consortium name="The Broad Institute Genome Sequencing Center for Infectious Disease"/>
            <person name="Wu L."/>
            <person name="Ma J."/>
        </authorList>
    </citation>
    <scope>NUCLEOTIDE SEQUENCE [LARGE SCALE GENOMIC DNA]</scope>
    <source>
        <strain evidence="4">JCM 18015</strain>
    </source>
</reference>
<dbReference type="Proteomes" id="UP001499910">
    <property type="component" value="Unassembled WGS sequence"/>
</dbReference>
<comment type="caution">
    <text evidence="3">The sequence shown here is derived from an EMBL/GenBank/DDBJ whole genome shotgun (WGS) entry which is preliminary data.</text>
</comment>
<proteinExistence type="predicted"/>
<feature type="domain" description="DUF4178" evidence="2">
    <location>
        <begin position="62"/>
        <end position="204"/>
    </location>
</feature>
<dbReference type="InterPro" id="IPR025235">
    <property type="entry name" value="DUF4178"/>
</dbReference>
<dbReference type="Pfam" id="PF13785">
    <property type="entry name" value="DUF4178"/>
    <property type="match status" value="1"/>
</dbReference>
<protein>
    <recommendedName>
        <fullName evidence="2">DUF4178 domain-containing protein</fullName>
    </recommendedName>
</protein>
<gene>
    <name evidence="3" type="ORF">GCM10023209_01020</name>
</gene>
<dbReference type="InterPro" id="IPR017868">
    <property type="entry name" value="Filamin/ABP280_repeat-like"/>
</dbReference>
<dbReference type="PROSITE" id="PS50194">
    <property type="entry name" value="FILAMIN_REPEAT"/>
    <property type="match status" value="1"/>
</dbReference>